<accession>A0ABN5A1X9</accession>
<keyword evidence="5" id="KW-0472">Membrane</keyword>
<evidence type="ECO:0000259" key="8">
    <source>
        <dbReference type="Pfam" id="PF05504"/>
    </source>
</evidence>
<feature type="domain" description="Spore germination protein N-terminal" evidence="9">
    <location>
        <begin position="84"/>
        <end position="245"/>
    </location>
</feature>
<dbReference type="PANTHER" id="PTHR35789">
    <property type="entry name" value="SPORE GERMINATION PROTEIN B3"/>
    <property type="match status" value="1"/>
</dbReference>
<evidence type="ECO:0000256" key="4">
    <source>
        <dbReference type="ARBA" id="ARBA00022729"/>
    </source>
</evidence>
<evidence type="ECO:0000259" key="9">
    <source>
        <dbReference type="Pfam" id="PF25198"/>
    </source>
</evidence>
<proteinExistence type="inferred from homology"/>
<evidence type="ECO:0000256" key="1">
    <source>
        <dbReference type="ARBA" id="ARBA00004635"/>
    </source>
</evidence>
<gene>
    <name evidence="10" type="ORF">ADH66_09310</name>
</gene>
<protein>
    <recommendedName>
        <fullName evidence="12">Ger(X)C family spore germination protein</fullName>
    </recommendedName>
</protein>
<dbReference type="PANTHER" id="PTHR35789:SF1">
    <property type="entry name" value="SPORE GERMINATION PROTEIN B3"/>
    <property type="match status" value="1"/>
</dbReference>
<dbReference type="Pfam" id="PF05504">
    <property type="entry name" value="Spore_GerAC"/>
    <property type="match status" value="1"/>
</dbReference>
<dbReference type="EMBL" id="CP021422">
    <property type="protein sequence ID" value="ASB40832.1"/>
    <property type="molecule type" value="Genomic_DNA"/>
</dbReference>
<evidence type="ECO:0000256" key="2">
    <source>
        <dbReference type="ARBA" id="ARBA00007886"/>
    </source>
</evidence>
<keyword evidence="7" id="KW-0449">Lipoprotein</keyword>
<dbReference type="Proteomes" id="UP000196710">
    <property type="component" value="Chromosome"/>
</dbReference>
<sequence length="424" mass="45863">MAGLRDGHTITGADNAGGGQFHGTGVAAGPVGAFSVHGSKRVSPAACIMACGNNSWEGGSEMRKLGAGVLALALCVSLSGCSYPELYERVLIHGIGVDWTGDGYRVTVRSSASAEDEGEELFVSEGETVLQALSDLSLTTGREPFYSHNYLVVFGMDCALNGLDDCLDFFVRYYNTRPAVKMFLSATTAQEVLSTEKDGKLMKMSQLQALGRGGQYNGQAAEVEILDFVNAVEGEGSSPVLPALRTTEEGVEVFATGYFSGCKLTGLMDPRGTRGWLAATDKLKTGELTLEDPEGGTVTLSLRKTSGRIKVDKSGGPSFEVELEVDADISSADRVQLERPDAYSRIEDAARQLLEEDTRDAIEQAVINDGCDIFGFGRLMYREEPGLWRENKERWPDLMRECQYQVSASVKVRRLEQENRNGIG</sequence>
<dbReference type="NCBIfam" id="TIGR02887">
    <property type="entry name" value="spore_ger_x_C"/>
    <property type="match status" value="1"/>
</dbReference>
<keyword evidence="4" id="KW-0732">Signal</keyword>
<keyword evidence="11" id="KW-1185">Reference proteome</keyword>
<comment type="similarity">
    <text evidence="2">Belongs to the GerABKC lipoprotein family.</text>
</comment>
<evidence type="ECO:0000256" key="3">
    <source>
        <dbReference type="ARBA" id="ARBA00022544"/>
    </source>
</evidence>
<keyword evidence="6" id="KW-0564">Palmitate</keyword>
<dbReference type="InterPro" id="IPR008844">
    <property type="entry name" value="Spore_GerAC-like"/>
</dbReference>
<evidence type="ECO:0000313" key="11">
    <source>
        <dbReference type="Proteomes" id="UP000196710"/>
    </source>
</evidence>
<organism evidence="10 11">
    <name type="scientific">Acutalibacter muris</name>
    <dbReference type="NCBI Taxonomy" id="1796620"/>
    <lineage>
        <taxon>Bacteria</taxon>
        <taxon>Bacillati</taxon>
        <taxon>Bacillota</taxon>
        <taxon>Clostridia</taxon>
        <taxon>Eubacteriales</taxon>
        <taxon>Acutalibacteraceae</taxon>
        <taxon>Acutalibacter</taxon>
    </lineage>
</organism>
<feature type="domain" description="Spore germination GerAC-like C-terminal" evidence="8">
    <location>
        <begin position="258"/>
        <end position="414"/>
    </location>
</feature>
<evidence type="ECO:0000256" key="6">
    <source>
        <dbReference type="ARBA" id="ARBA00023139"/>
    </source>
</evidence>
<reference evidence="11" key="1">
    <citation type="submission" date="2017-05" db="EMBL/GenBank/DDBJ databases">
        <title>Improved OligoMM genomes.</title>
        <authorList>
            <person name="Garzetti D."/>
        </authorList>
    </citation>
    <scope>NUCLEOTIDE SEQUENCE [LARGE SCALE GENOMIC DNA]</scope>
    <source>
        <strain evidence="11">KB18</strain>
    </source>
</reference>
<dbReference type="InterPro" id="IPR046953">
    <property type="entry name" value="Spore_GerAC-like_C"/>
</dbReference>
<evidence type="ECO:0000313" key="10">
    <source>
        <dbReference type="EMBL" id="ASB40832.1"/>
    </source>
</evidence>
<name>A0ABN5A1X9_9FIRM</name>
<evidence type="ECO:0000256" key="5">
    <source>
        <dbReference type="ARBA" id="ARBA00023136"/>
    </source>
</evidence>
<dbReference type="InterPro" id="IPR038501">
    <property type="entry name" value="Spore_GerAC_C_sf"/>
</dbReference>
<dbReference type="Pfam" id="PF25198">
    <property type="entry name" value="Spore_GerAC_N"/>
    <property type="match status" value="1"/>
</dbReference>
<keyword evidence="3" id="KW-0309">Germination</keyword>
<evidence type="ECO:0008006" key="12">
    <source>
        <dbReference type="Google" id="ProtNLM"/>
    </source>
</evidence>
<evidence type="ECO:0000256" key="7">
    <source>
        <dbReference type="ARBA" id="ARBA00023288"/>
    </source>
</evidence>
<comment type="subcellular location">
    <subcellularLocation>
        <location evidence="1">Membrane</location>
        <topology evidence="1">Lipid-anchor</topology>
    </subcellularLocation>
</comment>
<dbReference type="Gene3D" id="3.30.300.210">
    <property type="entry name" value="Nutrient germinant receptor protein C, domain 3"/>
    <property type="match status" value="1"/>
</dbReference>
<dbReference type="InterPro" id="IPR057336">
    <property type="entry name" value="GerAC_N"/>
</dbReference>